<evidence type="ECO:0000259" key="2">
    <source>
        <dbReference type="SMART" id="SM00701"/>
    </source>
</evidence>
<dbReference type="PANTHER" id="PTHR11022:SF41">
    <property type="entry name" value="PEPTIDOGLYCAN-RECOGNITION PROTEIN LC-RELATED"/>
    <property type="match status" value="1"/>
</dbReference>
<dbReference type="InterPro" id="IPR006619">
    <property type="entry name" value="PGRP_domain_met/bac"/>
</dbReference>
<evidence type="ECO:0000256" key="1">
    <source>
        <dbReference type="ARBA" id="ARBA00007553"/>
    </source>
</evidence>
<organism evidence="3">
    <name type="scientific">uncultured Rubrobacteraceae bacterium</name>
    <dbReference type="NCBI Taxonomy" id="349277"/>
    <lineage>
        <taxon>Bacteria</taxon>
        <taxon>Bacillati</taxon>
        <taxon>Actinomycetota</taxon>
        <taxon>Rubrobacteria</taxon>
        <taxon>Rubrobacterales</taxon>
        <taxon>Rubrobacteraceae</taxon>
        <taxon>environmental samples</taxon>
    </lineage>
</organism>
<accession>A0A6J4QL67</accession>
<dbReference type="PROSITE" id="PS51318">
    <property type="entry name" value="TAT"/>
    <property type="match status" value="1"/>
</dbReference>
<name>A0A6J4QL67_9ACTN</name>
<dbReference type="CDD" id="cd06583">
    <property type="entry name" value="PGRP"/>
    <property type="match status" value="1"/>
</dbReference>
<dbReference type="SUPFAM" id="SSF55846">
    <property type="entry name" value="N-acetylmuramoyl-L-alanine amidase-like"/>
    <property type="match status" value="1"/>
</dbReference>
<dbReference type="GO" id="GO:0009253">
    <property type="term" value="P:peptidoglycan catabolic process"/>
    <property type="evidence" value="ECO:0007669"/>
    <property type="project" value="InterPro"/>
</dbReference>
<protein>
    <recommendedName>
        <fullName evidence="2">Peptidoglycan recognition protein family domain-containing protein</fullName>
    </recommendedName>
</protein>
<dbReference type="Gene3D" id="3.40.80.10">
    <property type="entry name" value="Peptidoglycan recognition protein-like"/>
    <property type="match status" value="1"/>
</dbReference>
<sequence>MTDNPTRREFLVRSALLAAGVSALPLLRPTHSLAQGQGPILAEDLVDIGEKFRRGSAKRVTLESSTNGTALRATGDKGTFTSRVLQSSAPFTHVGLHWSAAVPSGAKLGFEIRTSADGSTWSSWSSAQLRRLPEETPAGDYFASLVYADGARFVQYRATFETAGGTSPSLKRVTATVIDSPATTTLTSTATSEQLSTVEVTDADSERTLDVTSREQWGANEKYRFNKRGRELWPEMFVPAKKLVVHHTATRNDYATAADAAAEVRAIYYYHAVTQRYGDIGYTALIDKFGNVYEGRHGRGEKTGREILSAGVVAGHDYAHNYGSAGVALLGDATQIDWPMPTNTGPMWDALVGFGVFEAGRHYLRPLNPNGTGATSDFLRSDNVWTDNMRNVSGHRETNNTACPGETVMALLDELQNEIHGDLSDTSRTGVALTNKAPGGRETTVNTLITYEWAAEQPEPGWTLAGYEYCFEGWYKPSRNINITYLSGYTTEKQPRPVYTRVDPNTTSKTYTPTKAGQYTLHVRAVLKNDSTGAERRSAYEARHTFLVK</sequence>
<dbReference type="AlphaFoldDB" id="A0A6J4QL67"/>
<dbReference type="InterPro" id="IPR006311">
    <property type="entry name" value="TAT_signal"/>
</dbReference>
<dbReference type="InterPro" id="IPR002502">
    <property type="entry name" value="Amidase_domain"/>
</dbReference>
<dbReference type="GO" id="GO:0008745">
    <property type="term" value="F:N-acetylmuramoyl-L-alanine amidase activity"/>
    <property type="evidence" value="ECO:0007669"/>
    <property type="project" value="InterPro"/>
</dbReference>
<dbReference type="GO" id="GO:0008270">
    <property type="term" value="F:zinc ion binding"/>
    <property type="evidence" value="ECO:0007669"/>
    <property type="project" value="InterPro"/>
</dbReference>
<dbReference type="InterPro" id="IPR015510">
    <property type="entry name" value="PGRP"/>
</dbReference>
<gene>
    <name evidence="3" type="ORF">AVDCRST_MAG78-3040</name>
</gene>
<dbReference type="EMBL" id="CADCVB010000200">
    <property type="protein sequence ID" value="CAA9447662.1"/>
    <property type="molecule type" value="Genomic_DNA"/>
</dbReference>
<comment type="similarity">
    <text evidence="1">Belongs to the N-acetylmuramoyl-L-alanine amidase 2 family.</text>
</comment>
<dbReference type="PANTHER" id="PTHR11022">
    <property type="entry name" value="PEPTIDOGLYCAN RECOGNITION PROTEIN"/>
    <property type="match status" value="1"/>
</dbReference>
<dbReference type="InterPro" id="IPR036505">
    <property type="entry name" value="Amidase/PGRP_sf"/>
</dbReference>
<proteinExistence type="inferred from homology"/>
<reference evidence="3" key="1">
    <citation type="submission" date="2020-02" db="EMBL/GenBank/DDBJ databases">
        <authorList>
            <person name="Meier V. D."/>
        </authorList>
    </citation>
    <scope>NUCLEOTIDE SEQUENCE</scope>
    <source>
        <strain evidence="3">AVDCRST_MAG78</strain>
    </source>
</reference>
<evidence type="ECO:0000313" key="3">
    <source>
        <dbReference type="EMBL" id="CAA9447662.1"/>
    </source>
</evidence>
<dbReference type="SMART" id="SM00701">
    <property type="entry name" value="PGRP"/>
    <property type="match status" value="1"/>
</dbReference>
<feature type="domain" description="Peptidoglycan recognition protein family" evidence="2">
    <location>
        <begin position="209"/>
        <end position="372"/>
    </location>
</feature>